<keyword evidence="1" id="KW-0472">Membrane</keyword>
<dbReference type="Proteomes" id="UP000660381">
    <property type="component" value="Unassembled WGS sequence"/>
</dbReference>
<organism evidence="2 3">
    <name type="scientific">Anabaena catenula FACHB-362</name>
    <dbReference type="NCBI Taxonomy" id="2692877"/>
    <lineage>
        <taxon>Bacteria</taxon>
        <taxon>Bacillati</taxon>
        <taxon>Cyanobacteriota</taxon>
        <taxon>Cyanophyceae</taxon>
        <taxon>Nostocales</taxon>
        <taxon>Nostocaceae</taxon>
        <taxon>Anabaena</taxon>
    </lineage>
</organism>
<comment type="caution">
    <text evidence="2">The sequence shown here is derived from an EMBL/GenBank/DDBJ whole genome shotgun (WGS) entry which is preliminary data.</text>
</comment>
<name>A0ABR8IZE1_9NOST</name>
<dbReference type="RefSeq" id="WP_190905124.1">
    <property type="nucleotide sequence ID" value="NZ_JACJTQ010000002.1"/>
</dbReference>
<feature type="transmembrane region" description="Helical" evidence="1">
    <location>
        <begin position="51"/>
        <end position="71"/>
    </location>
</feature>
<accession>A0ABR8IZE1</accession>
<dbReference type="EMBL" id="JACJTQ010000002">
    <property type="protein sequence ID" value="MBD2690544.1"/>
    <property type="molecule type" value="Genomic_DNA"/>
</dbReference>
<feature type="transmembrane region" description="Helical" evidence="1">
    <location>
        <begin position="78"/>
        <end position="97"/>
    </location>
</feature>
<proteinExistence type="predicted"/>
<feature type="transmembrane region" description="Helical" evidence="1">
    <location>
        <begin position="12"/>
        <end position="31"/>
    </location>
</feature>
<evidence type="ECO:0000313" key="2">
    <source>
        <dbReference type="EMBL" id="MBD2690544.1"/>
    </source>
</evidence>
<keyword evidence="3" id="KW-1185">Reference proteome</keyword>
<protein>
    <submittedName>
        <fullName evidence="2">Uncharacterized protein</fullName>
    </submittedName>
</protein>
<evidence type="ECO:0000256" key="1">
    <source>
        <dbReference type="SAM" id="Phobius"/>
    </source>
</evidence>
<sequence>MNLKDIKEKNFPIIKLISIAVIASAICLEIWDIQTLTTNHHLPIILNPILIIARLALSAHFVEGIIAACYAPAKNHQPIHYGVYTFFVGTIGLLELFENHSQIPDLSKKSESEP</sequence>
<evidence type="ECO:0000313" key="3">
    <source>
        <dbReference type="Proteomes" id="UP000660381"/>
    </source>
</evidence>
<reference evidence="2 3" key="1">
    <citation type="journal article" date="2020" name="ISME J.">
        <title>Comparative genomics reveals insights into cyanobacterial evolution and habitat adaptation.</title>
        <authorList>
            <person name="Chen M.Y."/>
            <person name="Teng W.K."/>
            <person name="Zhao L."/>
            <person name="Hu C.X."/>
            <person name="Zhou Y.K."/>
            <person name="Han B.P."/>
            <person name="Song L.R."/>
            <person name="Shu W.S."/>
        </authorList>
    </citation>
    <scope>NUCLEOTIDE SEQUENCE [LARGE SCALE GENOMIC DNA]</scope>
    <source>
        <strain evidence="2 3">FACHB-362</strain>
    </source>
</reference>
<keyword evidence="1" id="KW-0812">Transmembrane</keyword>
<keyword evidence="1" id="KW-1133">Transmembrane helix</keyword>
<gene>
    <name evidence="2" type="ORF">H6G68_02050</name>
</gene>